<protein>
    <submittedName>
        <fullName evidence="2">Uncharacterized protein</fullName>
    </submittedName>
</protein>
<dbReference type="EMBL" id="CP045997">
    <property type="protein sequence ID" value="QHV95666.1"/>
    <property type="molecule type" value="Genomic_DNA"/>
</dbReference>
<dbReference type="AlphaFoldDB" id="A0A6P1VWB7"/>
<dbReference type="RefSeq" id="WP_162386076.1">
    <property type="nucleotide sequence ID" value="NZ_CP045997.1"/>
</dbReference>
<reference evidence="2 3" key="1">
    <citation type="submission" date="2019-11" db="EMBL/GenBank/DDBJ databases">
        <title>Spirosoma endbachense sp. nov., isolated from a natural salt meadow.</title>
        <authorList>
            <person name="Rojas J."/>
            <person name="Ambika Manirajan B."/>
            <person name="Ratering S."/>
            <person name="Suarez C."/>
            <person name="Geissler-Plaum R."/>
            <person name="Schnell S."/>
        </authorList>
    </citation>
    <scope>NUCLEOTIDE SEQUENCE [LARGE SCALE GENOMIC DNA]</scope>
    <source>
        <strain evidence="2 3">I-24</strain>
    </source>
</reference>
<dbReference type="Proteomes" id="UP000464577">
    <property type="component" value="Chromosome"/>
</dbReference>
<keyword evidence="3" id="KW-1185">Reference proteome</keyword>
<dbReference type="KEGG" id="senf:GJR95_11905"/>
<sequence>MLIASTTLIGTFALSDTNCPTDQNLTAPAARLRGVPRVEGNPQTEAQKPILSRSFCGSDQA</sequence>
<organism evidence="2 3">
    <name type="scientific">Spirosoma endbachense</name>
    <dbReference type="NCBI Taxonomy" id="2666025"/>
    <lineage>
        <taxon>Bacteria</taxon>
        <taxon>Pseudomonadati</taxon>
        <taxon>Bacteroidota</taxon>
        <taxon>Cytophagia</taxon>
        <taxon>Cytophagales</taxon>
        <taxon>Cytophagaceae</taxon>
        <taxon>Spirosoma</taxon>
    </lineage>
</organism>
<proteinExistence type="predicted"/>
<name>A0A6P1VWB7_9BACT</name>
<evidence type="ECO:0000313" key="2">
    <source>
        <dbReference type="EMBL" id="QHV95666.1"/>
    </source>
</evidence>
<evidence type="ECO:0000313" key="3">
    <source>
        <dbReference type="Proteomes" id="UP000464577"/>
    </source>
</evidence>
<evidence type="ECO:0000256" key="1">
    <source>
        <dbReference type="SAM" id="MobiDB-lite"/>
    </source>
</evidence>
<accession>A0A6P1VWB7</accession>
<feature type="region of interest" description="Disordered" evidence="1">
    <location>
        <begin position="35"/>
        <end position="61"/>
    </location>
</feature>
<gene>
    <name evidence="2" type="ORF">GJR95_11905</name>
</gene>